<feature type="compositionally biased region" description="Low complexity" evidence="1">
    <location>
        <begin position="64"/>
        <end position="104"/>
    </location>
</feature>
<feature type="region of interest" description="Disordered" evidence="1">
    <location>
        <begin position="187"/>
        <end position="235"/>
    </location>
</feature>
<evidence type="ECO:0000313" key="3">
    <source>
        <dbReference type="Proteomes" id="UP001066276"/>
    </source>
</evidence>
<feature type="region of interest" description="Disordered" evidence="1">
    <location>
        <begin position="28"/>
        <end position="108"/>
    </location>
</feature>
<proteinExistence type="predicted"/>
<reference evidence="2" key="1">
    <citation type="journal article" date="2022" name="bioRxiv">
        <title>Sequencing and chromosome-scale assembly of the giantPleurodeles waltlgenome.</title>
        <authorList>
            <person name="Brown T."/>
            <person name="Elewa A."/>
            <person name="Iarovenko S."/>
            <person name="Subramanian E."/>
            <person name="Araus A.J."/>
            <person name="Petzold A."/>
            <person name="Susuki M."/>
            <person name="Suzuki K.-i.T."/>
            <person name="Hayashi T."/>
            <person name="Toyoda A."/>
            <person name="Oliveira C."/>
            <person name="Osipova E."/>
            <person name="Leigh N.D."/>
            <person name="Simon A."/>
            <person name="Yun M.H."/>
        </authorList>
    </citation>
    <scope>NUCLEOTIDE SEQUENCE</scope>
    <source>
        <strain evidence="2">20211129_DDA</strain>
        <tissue evidence="2">Liver</tissue>
    </source>
</reference>
<evidence type="ECO:0000313" key="2">
    <source>
        <dbReference type="EMBL" id="KAJ1219137.1"/>
    </source>
</evidence>
<dbReference type="EMBL" id="JANPWB010000001">
    <property type="protein sequence ID" value="KAJ1219137.1"/>
    <property type="molecule type" value="Genomic_DNA"/>
</dbReference>
<sequence length="235" mass="24362">MGHVALFQDPGTLGSFYTFYITRSPLHGKKLGPGRLQEKQREPESTAQKQKPPKELSPRSGCGAQARGSASCAPAAASSLSSSLSSGAPGAGWGRAAVRRGSSSQHPRRHLRLLPALLLLRPAVPPPALTGCGPWLSAGCSRWGAGRRGRCGGAGDRAGGRSDATTGAQSEPGCSCTEGCGRVRARSEQSRPGAHWHLRSGHAQKEGGEEGPGLLTQEEEPCQRVPDERGCGASG</sequence>
<accession>A0AAV7X2F8</accession>
<organism evidence="2 3">
    <name type="scientific">Pleurodeles waltl</name>
    <name type="common">Iberian ribbed newt</name>
    <dbReference type="NCBI Taxonomy" id="8319"/>
    <lineage>
        <taxon>Eukaryota</taxon>
        <taxon>Metazoa</taxon>
        <taxon>Chordata</taxon>
        <taxon>Craniata</taxon>
        <taxon>Vertebrata</taxon>
        <taxon>Euteleostomi</taxon>
        <taxon>Amphibia</taxon>
        <taxon>Batrachia</taxon>
        <taxon>Caudata</taxon>
        <taxon>Salamandroidea</taxon>
        <taxon>Salamandridae</taxon>
        <taxon>Pleurodelinae</taxon>
        <taxon>Pleurodeles</taxon>
    </lineage>
</organism>
<feature type="compositionally biased region" description="Basic and acidic residues" evidence="1">
    <location>
        <begin position="221"/>
        <end position="235"/>
    </location>
</feature>
<keyword evidence="3" id="KW-1185">Reference proteome</keyword>
<feature type="region of interest" description="Disordered" evidence="1">
    <location>
        <begin position="151"/>
        <end position="174"/>
    </location>
</feature>
<evidence type="ECO:0000256" key="1">
    <source>
        <dbReference type="SAM" id="MobiDB-lite"/>
    </source>
</evidence>
<gene>
    <name evidence="2" type="ORF">NDU88_006708</name>
</gene>
<protein>
    <submittedName>
        <fullName evidence="2">Uncharacterized protein</fullName>
    </submittedName>
</protein>
<comment type="caution">
    <text evidence="2">The sequence shown here is derived from an EMBL/GenBank/DDBJ whole genome shotgun (WGS) entry which is preliminary data.</text>
</comment>
<name>A0AAV7X2F8_PLEWA</name>
<dbReference type="Proteomes" id="UP001066276">
    <property type="component" value="Chromosome 1_1"/>
</dbReference>
<dbReference type="AlphaFoldDB" id="A0AAV7X2F8"/>